<dbReference type="InterPro" id="IPR003789">
    <property type="entry name" value="Asn/Gln_tRNA_amidoTrase-B-like"/>
</dbReference>
<reference evidence="2" key="2">
    <citation type="submission" date="2023-06" db="EMBL/GenBank/DDBJ databases">
        <authorList>
            <consortium name="Lawrence Berkeley National Laboratory"/>
            <person name="Haridas S."/>
            <person name="Hensen N."/>
            <person name="Bonometti L."/>
            <person name="Westerberg I."/>
            <person name="Brannstrom I.O."/>
            <person name="Guillou S."/>
            <person name="Cros-Aarteil S."/>
            <person name="Calhoun S."/>
            <person name="Kuo A."/>
            <person name="Mondo S."/>
            <person name="Pangilinan J."/>
            <person name="Riley R."/>
            <person name="Labutti K."/>
            <person name="Andreopoulos B."/>
            <person name="Lipzen A."/>
            <person name="Chen C."/>
            <person name="Yanf M."/>
            <person name="Daum C."/>
            <person name="Ng V."/>
            <person name="Clum A."/>
            <person name="Steindorff A."/>
            <person name="Ohm R."/>
            <person name="Martin F."/>
            <person name="Silar P."/>
            <person name="Natvig D."/>
            <person name="Lalanne C."/>
            <person name="Gautier V."/>
            <person name="Ament-Velasquez S.L."/>
            <person name="Kruys A."/>
            <person name="Hutchinson M.I."/>
            <person name="Powell A.J."/>
            <person name="Barry K."/>
            <person name="Miller A.N."/>
            <person name="Grigoriev I.V."/>
            <person name="Debuchy R."/>
            <person name="Gladieux P."/>
            <person name="Thoren M.H."/>
            <person name="Johannesson H."/>
        </authorList>
    </citation>
    <scope>NUCLEOTIDE SEQUENCE</scope>
    <source>
        <strain evidence="2">SMH4131-1</strain>
    </source>
</reference>
<sequence length="210" mass="22166">MASKITSRALQSLLGQPTLRQTSTRNAAKWSSALTSRASYSSQADLPPPPLLVKLKGDLKTAMRAKDATRLSVLRSVLAATLNASKTASPIQTDVQLVALLRKTARSCQESVTEFRGAGREDLAEKEEAQIRVLDEYTAGSGVESVSETQLREMAAAVKAALASEGITDAKAATGEAMKRLFAPGGPLDGKDVDKKEASKIVREVIAAAA</sequence>
<gene>
    <name evidence="1" type="primary">AIM41</name>
    <name evidence="2" type="ORF">B0T19DRAFT_227030</name>
</gene>
<reference evidence="2" key="1">
    <citation type="journal article" date="2023" name="Mol. Phylogenet. Evol.">
        <title>Genome-scale phylogeny and comparative genomics of the fungal order Sordariales.</title>
        <authorList>
            <person name="Hensen N."/>
            <person name="Bonometti L."/>
            <person name="Westerberg I."/>
            <person name="Brannstrom I.O."/>
            <person name="Guillou S."/>
            <person name="Cros-Aarteil S."/>
            <person name="Calhoun S."/>
            <person name="Haridas S."/>
            <person name="Kuo A."/>
            <person name="Mondo S."/>
            <person name="Pangilinan J."/>
            <person name="Riley R."/>
            <person name="LaButti K."/>
            <person name="Andreopoulos B."/>
            <person name="Lipzen A."/>
            <person name="Chen C."/>
            <person name="Yan M."/>
            <person name="Daum C."/>
            <person name="Ng V."/>
            <person name="Clum A."/>
            <person name="Steindorff A."/>
            <person name="Ohm R.A."/>
            <person name="Martin F."/>
            <person name="Silar P."/>
            <person name="Natvig D.O."/>
            <person name="Lalanne C."/>
            <person name="Gautier V."/>
            <person name="Ament-Velasquez S.L."/>
            <person name="Kruys A."/>
            <person name="Hutchinson M.I."/>
            <person name="Powell A.J."/>
            <person name="Barry K."/>
            <person name="Miller A.N."/>
            <person name="Grigoriev I.V."/>
            <person name="Debuchy R."/>
            <person name="Gladieux P."/>
            <person name="Hiltunen Thoren M."/>
            <person name="Johannesson H."/>
        </authorList>
    </citation>
    <scope>NUCLEOTIDE SEQUENCE</scope>
    <source>
        <strain evidence="2">SMH4131-1</strain>
    </source>
</reference>
<dbReference type="Gene3D" id="1.10.1510.10">
    <property type="entry name" value="Uncharacterised protein YqeY/AIM41 PF09424, N-terminal domain"/>
    <property type="match status" value="1"/>
</dbReference>
<evidence type="ECO:0000313" key="2">
    <source>
        <dbReference type="EMBL" id="KAK3324271.1"/>
    </source>
</evidence>
<comment type="caution">
    <text evidence="2">The sequence shown here is derived from an EMBL/GenBank/DDBJ whole genome shotgun (WGS) entry which is preliminary data.</text>
</comment>
<keyword evidence="3" id="KW-1185">Reference proteome</keyword>
<dbReference type="GO" id="GO:0016884">
    <property type="term" value="F:carbon-nitrogen ligase activity, with glutamine as amido-N-donor"/>
    <property type="evidence" value="ECO:0007669"/>
    <property type="project" value="UniProtKB-UniRule"/>
</dbReference>
<comment type="subcellular location">
    <subcellularLocation>
        <location evidence="1">Mitochondrion</location>
    </subcellularLocation>
</comment>
<name>A0AAE0M9D0_9PEZI</name>
<dbReference type="SUPFAM" id="SSF89095">
    <property type="entry name" value="GatB/YqeY motif"/>
    <property type="match status" value="1"/>
</dbReference>
<protein>
    <recommendedName>
        <fullName evidence="1">Altered inheritance of mitochondria protein 41</fullName>
    </recommendedName>
</protein>
<accession>A0AAE0M9D0</accession>
<proteinExistence type="inferred from homology"/>
<comment type="similarity">
    <text evidence="1">Belongs to the AIM41 family.</text>
</comment>
<dbReference type="Proteomes" id="UP001286456">
    <property type="component" value="Unassembled WGS sequence"/>
</dbReference>
<organism evidence="2 3">
    <name type="scientific">Cercophora scortea</name>
    <dbReference type="NCBI Taxonomy" id="314031"/>
    <lineage>
        <taxon>Eukaryota</taxon>
        <taxon>Fungi</taxon>
        <taxon>Dikarya</taxon>
        <taxon>Ascomycota</taxon>
        <taxon>Pezizomycotina</taxon>
        <taxon>Sordariomycetes</taxon>
        <taxon>Sordariomycetidae</taxon>
        <taxon>Sordariales</taxon>
        <taxon>Lasiosphaeriaceae</taxon>
        <taxon>Cercophora</taxon>
    </lineage>
</organism>
<dbReference type="InterPro" id="IPR019004">
    <property type="entry name" value="YqeY/Aim41"/>
</dbReference>
<dbReference type="AlphaFoldDB" id="A0AAE0M9D0"/>
<keyword evidence="1" id="KW-0496">Mitochondrion</keyword>
<dbReference type="EMBL" id="JAUEPO010000004">
    <property type="protein sequence ID" value="KAK3324271.1"/>
    <property type="molecule type" value="Genomic_DNA"/>
</dbReference>
<dbReference type="PANTHER" id="PTHR28055">
    <property type="entry name" value="ALTERED INHERITANCE OF MITOCHONDRIA PROTEIN 41, MITOCHONDRIAL"/>
    <property type="match status" value="1"/>
</dbReference>
<evidence type="ECO:0000256" key="1">
    <source>
        <dbReference type="RuleBase" id="RU365099"/>
    </source>
</evidence>
<dbReference type="GO" id="GO:0005739">
    <property type="term" value="C:mitochondrion"/>
    <property type="evidence" value="ECO:0007669"/>
    <property type="project" value="UniProtKB-SubCell"/>
</dbReference>
<evidence type="ECO:0000313" key="3">
    <source>
        <dbReference type="Proteomes" id="UP001286456"/>
    </source>
</evidence>
<dbReference type="Pfam" id="PF09424">
    <property type="entry name" value="YqeY"/>
    <property type="match status" value="1"/>
</dbReference>
<dbReference type="InterPro" id="IPR042184">
    <property type="entry name" value="YqeY/Aim41_N"/>
</dbReference>
<dbReference type="PANTHER" id="PTHR28055:SF1">
    <property type="entry name" value="ALTERED INHERITANCE OF MITOCHONDRIA PROTEIN 41, MITOCHONDRIAL"/>
    <property type="match status" value="1"/>
</dbReference>